<proteinExistence type="predicted"/>
<protein>
    <recommendedName>
        <fullName evidence="1">HTH Mu-type domain-containing protein</fullName>
    </recommendedName>
</protein>
<evidence type="ECO:0000259" key="1">
    <source>
        <dbReference type="PROSITE" id="PS51702"/>
    </source>
</evidence>
<name>A0ABR1L2C3_9PEZI</name>
<organism evidence="2 3">
    <name type="scientific">Phyllosticta citricarpa</name>
    <dbReference type="NCBI Taxonomy" id="55181"/>
    <lineage>
        <taxon>Eukaryota</taxon>
        <taxon>Fungi</taxon>
        <taxon>Dikarya</taxon>
        <taxon>Ascomycota</taxon>
        <taxon>Pezizomycotina</taxon>
        <taxon>Dothideomycetes</taxon>
        <taxon>Dothideomycetes incertae sedis</taxon>
        <taxon>Botryosphaeriales</taxon>
        <taxon>Phyllostictaceae</taxon>
        <taxon>Phyllosticta</taxon>
    </lineage>
</organism>
<accession>A0ABR1L2C3</accession>
<evidence type="ECO:0000313" key="2">
    <source>
        <dbReference type="EMBL" id="KAK7529376.1"/>
    </source>
</evidence>
<feature type="domain" description="HTH Mu-type" evidence="1">
    <location>
        <begin position="1"/>
        <end position="17"/>
    </location>
</feature>
<reference evidence="2 3" key="1">
    <citation type="submission" date="2024-04" db="EMBL/GenBank/DDBJ databases">
        <title>Phyllosticta paracitricarpa is synonymous to the EU quarantine fungus P. citricarpa based on phylogenomic analyses.</title>
        <authorList>
            <consortium name="Lawrence Berkeley National Laboratory"/>
            <person name="Van Ingen-Buijs V.A."/>
            <person name="Van Westerhoven A.C."/>
            <person name="Haridas S."/>
            <person name="Skiadas P."/>
            <person name="Martin F."/>
            <person name="Groenewald J.Z."/>
            <person name="Crous P.W."/>
            <person name="Seidl M.F."/>
        </authorList>
    </citation>
    <scope>NUCLEOTIDE SEQUENCE [LARGE SCALE GENOMIC DNA]</scope>
    <source>
        <strain evidence="2 3">CBS 122670</strain>
    </source>
</reference>
<comment type="caution">
    <text evidence="2">The sequence shown here is derived from an EMBL/GenBank/DDBJ whole genome shotgun (WGS) entry which is preliminary data.</text>
</comment>
<dbReference type="Proteomes" id="UP001365128">
    <property type="component" value="Unassembled WGS sequence"/>
</dbReference>
<sequence length="352" mass="38900">MPREAQSAIRSRDLAQAGGHLVVRARRPRFVGDAEGVQVLFGEEEEVFVRVGGVRRRGRRCGDGDGVGALIVLLLLLLERRERAEAAHGVKEADQKHDAGGRHEDYPLPCVVSVAMVAMVVAGGFAGRVCSINKRRVSFALFVREPTWESSLPCPNHLFRICTTERDGYGMVSCPGSKVVVIALATVNGAWTKPEGAPVVLDPRAHSVVFVAAEWPRAKATTTSSSFFLFLIHRRTMDGAVAGCGSERILKSKKNAGSGFWREQRRNKERRNFFQQRDAACTHSDREDRVVVGNGIGCAGVWCGCRVSGWQHRIATRHMSFDFFSRRFSATTEHLLPFWQPSTLPGLFVPCK</sequence>
<dbReference type="EMBL" id="JBBPDW010000074">
    <property type="protein sequence ID" value="KAK7529376.1"/>
    <property type="molecule type" value="Genomic_DNA"/>
</dbReference>
<dbReference type="PROSITE" id="PS51702">
    <property type="entry name" value="HTH_MU"/>
    <property type="match status" value="1"/>
</dbReference>
<evidence type="ECO:0000313" key="3">
    <source>
        <dbReference type="Proteomes" id="UP001365128"/>
    </source>
</evidence>
<keyword evidence="3" id="KW-1185">Reference proteome</keyword>
<gene>
    <name evidence="2" type="ORF">IWX46DRAFT_433037</name>
</gene>
<dbReference type="InterPro" id="IPR003314">
    <property type="entry name" value="Mu-type_HTH"/>
</dbReference>